<dbReference type="Pfam" id="PF00450">
    <property type="entry name" value="Peptidase_S10"/>
    <property type="match status" value="1"/>
</dbReference>
<dbReference type="GO" id="GO:0004185">
    <property type="term" value="F:serine-type carboxypeptidase activity"/>
    <property type="evidence" value="ECO:0007669"/>
    <property type="project" value="InterPro"/>
</dbReference>
<keyword evidence="2" id="KW-0645">Protease</keyword>
<comment type="caution">
    <text evidence="2">The sequence shown here is derived from an EMBL/GenBank/DDBJ whole genome shotgun (WGS) entry which is preliminary data.</text>
</comment>
<dbReference type="Gene3D" id="3.40.50.1820">
    <property type="entry name" value="alpha/beta hydrolase"/>
    <property type="match status" value="1"/>
</dbReference>
<name>A0A438JUX5_VITVI</name>
<dbReference type="Proteomes" id="UP000288805">
    <property type="component" value="Unassembled WGS sequence"/>
</dbReference>
<protein>
    <submittedName>
        <fullName evidence="2">Serine carboxypeptidase-like 50</fullName>
    </submittedName>
</protein>
<dbReference type="EMBL" id="QGNW01000027">
    <property type="protein sequence ID" value="RVX12729.1"/>
    <property type="molecule type" value="Genomic_DNA"/>
</dbReference>
<comment type="similarity">
    <text evidence="1">Belongs to the peptidase S10 family.</text>
</comment>
<dbReference type="GO" id="GO:0006508">
    <property type="term" value="P:proteolysis"/>
    <property type="evidence" value="ECO:0007669"/>
    <property type="project" value="InterPro"/>
</dbReference>
<evidence type="ECO:0000313" key="3">
    <source>
        <dbReference type="Proteomes" id="UP000288805"/>
    </source>
</evidence>
<organism evidence="2 3">
    <name type="scientific">Vitis vinifera</name>
    <name type="common">Grape</name>
    <dbReference type="NCBI Taxonomy" id="29760"/>
    <lineage>
        <taxon>Eukaryota</taxon>
        <taxon>Viridiplantae</taxon>
        <taxon>Streptophyta</taxon>
        <taxon>Embryophyta</taxon>
        <taxon>Tracheophyta</taxon>
        <taxon>Spermatophyta</taxon>
        <taxon>Magnoliopsida</taxon>
        <taxon>eudicotyledons</taxon>
        <taxon>Gunneridae</taxon>
        <taxon>Pentapetalae</taxon>
        <taxon>rosids</taxon>
        <taxon>Vitales</taxon>
        <taxon>Vitaceae</taxon>
        <taxon>Viteae</taxon>
        <taxon>Vitis</taxon>
    </lineage>
</organism>
<keyword evidence="2" id="KW-0121">Carboxypeptidase</keyword>
<dbReference type="SUPFAM" id="SSF53474">
    <property type="entry name" value="alpha/beta-Hydrolases"/>
    <property type="match status" value="1"/>
</dbReference>
<accession>A0A438JUX5</accession>
<dbReference type="InterPro" id="IPR029058">
    <property type="entry name" value="AB_hydrolase_fold"/>
</dbReference>
<dbReference type="PRINTS" id="PR00724">
    <property type="entry name" value="CRBOXYPTASEC"/>
</dbReference>
<proteinExistence type="inferred from homology"/>
<evidence type="ECO:0000256" key="1">
    <source>
        <dbReference type="ARBA" id="ARBA00009431"/>
    </source>
</evidence>
<dbReference type="AlphaFoldDB" id="A0A438JUX5"/>
<gene>
    <name evidence="2" type="primary">SCPL50_4</name>
    <name evidence="2" type="ORF">CK203_011619</name>
</gene>
<dbReference type="PANTHER" id="PTHR11802:SF454">
    <property type="entry name" value="SERINE CARBOXYPEPTIDASE-LIKE 50"/>
    <property type="match status" value="1"/>
</dbReference>
<dbReference type="InterPro" id="IPR001563">
    <property type="entry name" value="Peptidase_S10"/>
</dbReference>
<keyword evidence="2" id="KW-0378">Hydrolase</keyword>
<evidence type="ECO:0000313" key="2">
    <source>
        <dbReference type="EMBL" id="RVX12729.1"/>
    </source>
</evidence>
<dbReference type="OrthoDB" id="1683997at2759"/>
<dbReference type="PANTHER" id="PTHR11802">
    <property type="entry name" value="SERINE PROTEASE FAMILY S10 SERINE CARBOXYPEPTIDASE"/>
    <property type="match status" value="1"/>
</dbReference>
<reference evidence="2 3" key="1">
    <citation type="journal article" date="2018" name="PLoS Genet.">
        <title>Population sequencing reveals clonal diversity and ancestral inbreeding in the grapevine cultivar Chardonnay.</title>
        <authorList>
            <person name="Roach M.J."/>
            <person name="Johnson D.L."/>
            <person name="Bohlmann J."/>
            <person name="van Vuuren H.J."/>
            <person name="Jones S.J."/>
            <person name="Pretorius I.S."/>
            <person name="Schmidt S.A."/>
            <person name="Borneman A.R."/>
        </authorList>
    </citation>
    <scope>NUCLEOTIDE SEQUENCE [LARGE SCALE GENOMIC DNA]</scope>
    <source>
        <strain evidence="3">cv. Chardonnay</strain>
        <tissue evidence="2">Leaf</tissue>
    </source>
</reference>
<sequence length="243" mass="27551">MGVNSMQFDQAPPLFLPPRFSYQITSHFNPSPPHKIRLLPSQSHHQFSHVLPSMKPGTSFHLSPKPHFKFGSKVAGLLLHDWQLPWHLNSSKYYLQLEPNLGAWNGLLFLDNPIGTGFSIASSPKEIPIDQYSVASHLFTAISSFFELDPSFRSRSIYVMGGSYAGKYVPAIGERAQFEVIRLTEGNWREATNPRYRVLHMLQDVKGLAAPHDLGRRLPYQVNLADEFLSNKEVKKALKAKFH</sequence>